<comment type="catalytic activity">
    <reaction evidence="3">
        <text>3'-dephospho-CoA + ATP = ADP + CoA + H(+)</text>
        <dbReference type="Rhea" id="RHEA:18245"/>
        <dbReference type="ChEBI" id="CHEBI:15378"/>
        <dbReference type="ChEBI" id="CHEBI:30616"/>
        <dbReference type="ChEBI" id="CHEBI:57287"/>
        <dbReference type="ChEBI" id="CHEBI:57328"/>
        <dbReference type="ChEBI" id="CHEBI:456216"/>
        <dbReference type="EC" id="2.7.1.24"/>
    </reaction>
</comment>
<dbReference type="Proteomes" id="UP001431532">
    <property type="component" value="Unassembled WGS sequence"/>
</dbReference>
<dbReference type="Gene3D" id="3.40.50.300">
    <property type="entry name" value="P-loop containing nucleotide triphosphate hydrolases"/>
    <property type="match status" value="1"/>
</dbReference>
<dbReference type="EC" id="2.7.1.24" evidence="3 4"/>
<dbReference type="RefSeq" id="WP_282838667.1">
    <property type="nucleotide sequence ID" value="NZ_JASCXW010000003.1"/>
</dbReference>
<comment type="subcellular location">
    <subcellularLocation>
        <location evidence="3">Cytoplasm</location>
    </subcellularLocation>
</comment>
<comment type="pathway">
    <text evidence="3">Cofactor biosynthesis; coenzyme A biosynthesis; CoA from (R)-pantothenate: step 5/5.</text>
</comment>
<dbReference type="Pfam" id="PF01121">
    <property type="entry name" value="CoaE"/>
    <property type="match status" value="1"/>
</dbReference>
<dbReference type="InterPro" id="IPR027417">
    <property type="entry name" value="P-loop_NTPase"/>
</dbReference>
<dbReference type="NCBIfam" id="TIGR00152">
    <property type="entry name" value="dephospho-CoA kinase"/>
    <property type="match status" value="1"/>
</dbReference>
<dbReference type="SUPFAM" id="SSF52540">
    <property type="entry name" value="P-loop containing nucleoside triphosphate hydrolases"/>
    <property type="match status" value="1"/>
</dbReference>
<name>A0AAW6U2X2_9MOLU</name>
<evidence type="ECO:0000313" key="6">
    <source>
        <dbReference type="Proteomes" id="UP001431532"/>
    </source>
</evidence>
<dbReference type="GO" id="GO:0015937">
    <property type="term" value="P:coenzyme A biosynthetic process"/>
    <property type="evidence" value="ECO:0007669"/>
    <property type="project" value="UniProtKB-UniRule"/>
</dbReference>
<keyword evidence="3 5" id="KW-0418">Kinase</keyword>
<protein>
    <recommendedName>
        <fullName evidence="3 4">Dephospho-CoA kinase</fullName>
        <ecNumber evidence="3 4">2.7.1.24</ecNumber>
    </recommendedName>
    <alternativeName>
        <fullName evidence="3">Dephosphocoenzyme A kinase</fullName>
    </alternativeName>
</protein>
<gene>
    <name evidence="3 5" type="primary">coaE</name>
    <name evidence="5" type="ORF">QJ521_01640</name>
</gene>
<keyword evidence="3" id="KW-0963">Cytoplasm</keyword>
<dbReference type="InterPro" id="IPR001977">
    <property type="entry name" value="Depp_CoAkinase"/>
</dbReference>
<evidence type="ECO:0000256" key="4">
    <source>
        <dbReference type="NCBIfam" id="TIGR00152"/>
    </source>
</evidence>
<keyword evidence="1 3" id="KW-0547">Nucleotide-binding</keyword>
<evidence type="ECO:0000256" key="2">
    <source>
        <dbReference type="ARBA" id="ARBA00022840"/>
    </source>
</evidence>
<proteinExistence type="inferred from homology"/>
<dbReference type="PROSITE" id="PS51219">
    <property type="entry name" value="DPCK"/>
    <property type="match status" value="1"/>
</dbReference>
<dbReference type="GO" id="GO:0005524">
    <property type="term" value="F:ATP binding"/>
    <property type="evidence" value="ECO:0007669"/>
    <property type="project" value="UniProtKB-UniRule"/>
</dbReference>
<keyword evidence="2 3" id="KW-0067">ATP-binding</keyword>
<dbReference type="GO" id="GO:0005737">
    <property type="term" value="C:cytoplasm"/>
    <property type="evidence" value="ECO:0007669"/>
    <property type="project" value="UniProtKB-SubCell"/>
</dbReference>
<accession>A0AAW6U2X2</accession>
<dbReference type="HAMAP" id="MF_00376">
    <property type="entry name" value="Dephospho_CoA_kinase"/>
    <property type="match status" value="1"/>
</dbReference>
<evidence type="ECO:0000313" key="5">
    <source>
        <dbReference type="EMBL" id="MDI6452252.1"/>
    </source>
</evidence>
<comment type="similarity">
    <text evidence="3">Belongs to the CoaE family.</text>
</comment>
<keyword evidence="3 5" id="KW-0808">Transferase</keyword>
<dbReference type="GO" id="GO:0004140">
    <property type="term" value="F:dephospho-CoA kinase activity"/>
    <property type="evidence" value="ECO:0007669"/>
    <property type="project" value="UniProtKB-UniRule"/>
</dbReference>
<dbReference type="AlphaFoldDB" id="A0AAW6U2X2"/>
<dbReference type="PANTHER" id="PTHR10695">
    <property type="entry name" value="DEPHOSPHO-COA KINASE-RELATED"/>
    <property type="match status" value="1"/>
</dbReference>
<feature type="binding site" evidence="3">
    <location>
        <begin position="20"/>
        <end position="25"/>
    </location>
    <ligand>
        <name>ATP</name>
        <dbReference type="ChEBI" id="CHEBI:30616"/>
    </ligand>
</feature>
<dbReference type="CDD" id="cd02022">
    <property type="entry name" value="DPCK"/>
    <property type="match status" value="1"/>
</dbReference>
<sequence length="204" mass="24196">MSVQIVKNNPILIGLTGGIGSGKTTASQYFKSLNIPVIDCDEIVQELWKSNKQMKKEVESFFKFPIKTKEDRKKLANIIFNNKEKREQLNLIVHPFVYQEVEKQKRSLREHKIIIIDMPLLIEVDYQRKVDYVVLIYVDFDMQVERLMNRDQISQNEAMKRIHSQMSLNKKRQYADYILDNGKTKEALCHQIDLFIEEMRNEEQ</sequence>
<dbReference type="EMBL" id="JASCXW010000003">
    <property type="protein sequence ID" value="MDI6452252.1"/>
    <property type="molecule type" value="Genomic_DNA"/>
</dbReference>
<evidence type="ECO:0000256" key="3">
    <source>
        <dbReference type="HAMAP-Rule" id="MF_00376"/>
    </source>
</evidence>
<organism evidence="5 6">
    <name type="scientific">Peloplasma aerotolerans</name>
    <dbReference type="NCBI Taxonomy" id="3044389"/>
    <lineage>
        <taxon>Bacteria</taxon>
        <taxon>Bacillati</taxon>
        <taxon>Mycoplasmatota</taxon>
        <taxon>Mollicutes</taxon>
        <taxon>Acholeplasmatales</taxon>
        <taxon>Acholeplasmataceae</taxon>
        <taxon>Peloplasma</taxon>
    </lineage>
</organism>
<keyword evidence="6" id="KW-1185">Reference proteome</keyword>
<dbReference type="PANTHER" id="PTHR10695:SF46">
    <property type="entry name" value="BIFUNCTIONAL COENZYME A SYNTHASE-RELATED"/>
    <property type="match status" value="1"/>
</dbReference>
<comment type="function">
    <text evidence="3">Catalyzes the phosphorylation of the 3'-hydroxyl group of dephosphocoenzyme A to form coenzyme A.</text>
</comment>
<comment type="caution">
    <text evidence="5">The sequence shown here is derived from an EMBL/GenBank/DDBJ whole genome shotgun (WGS) entry which is preliminary data.</text>
</comment>
<keyword evidence="3" id="KW-0173">Coenzyme A biosynthesis</keyword>
<evidence type="ECO:0000256" key="1">
    <source>
        <dbReference type="ARBA" id="ARBA00022741"/>
    </source>
</evidence>
<reference evidence="5" key="1">
    <citation type="submission" date="2023-05" db="EMBL/GenBank/DDBJ databases">
        <title>Mariniplasma microaerophilum sp. nov., a novel anaerobic mollicute isolated from terrestrial mud volcano, Taman Peninsula, Russia.</title>
        <authorList>
            <person name="Khomyakova M.A."/>
            <person name="Merkel A.Y."/>
            <person name="Slobodkin A.I."/>
        </authorList>
    </citation>
    <scope>NUCLEOTIDE SEQUENCE</scope>
    <source>
        <strain evidence="5">M4Ah</strain>
    </source>
</reference>